<comment type="caution">
    <text evidence="1">The sequence shown here is derived from an EMBL/GenBank/DDBJ whole genome shotgun (WGS) entry which is preliminary data.</text>
</comment>
<dbReference type="InterPro" id="IPR052055">
    <property type="entry name" value="Hepadnavirus_pol/RT"/>
</dbReference>
<dbReference type="EMBL" id="CALNXK010000036">
    <property type="protein sequence ID" value="CAH3121798.1"/>
    <property type="molecule type" value="Genomic_DNA"/>
</dbReference>
<evidence type="ECO:0000313" key="1">
    <source>
        <dbReference type="EMBL" id="CAH3121798.1"/>
    </source>
</evidence>
<sequence>MACQRITNAVCYICEMAGHHPLSYLDDFIGVATPDIAWQAYDYCGHLLAELGLEESLSKACPPATIQTCLGVQFDTVQMTLSVTPTRLTEMETLLVSWSTKKSATKSELQSLVGKLSFISKCIRQSRLFLSRILALLRTLRQNGHRLVFPQSFAGTLRGGFASCGPITAFQSFPRWSGLLPTPCSPLTHAYRDVVA</sequence>
<protein>
    <recommendedName>
        <fullName evidence="3">Reverse transcriptase domain-containing protein</fullName>
    </recommendedName>
</protein>
<keyword evidence="2" id="KW-1185">Reference proteome</keyword>
<dbReference type="InterPro" id="IPR043502">
    <property type="entry name" value="DNA/RNA_pol_sf"/>
</dbReference>
<dbReference type="SUPFAM" id="SSF56672">
    <property type="entry name" value="DNA/RNA polymerases"/>
    <property type="match status" value="1"/>
</dbReference>
<gene>
    <name evidence="1" type="ORF">PLOB_00028933</name>
</gene>
<dbReference type="PANTHER" id="PTHR33050:SF7">
    <property type="entry name" value="RIBONUCLEASE H"/>
    <property type="match status" value="1"/>
</dbReference>
<name>A0ABN8NX10_9CNID</name>
<reference evidence="1 2" key="1">
    <citation type="submission" date="2022-05" db="EMBL/GenBank/DDBJ databases">
        <authorList>
            <consortium name="Genoscope - CEA"/>
            <person name="William W."/>
        </authorList>
    </citation>
    <scope>NUCLEOTIDE SEQUENCE [LARGE SCALE GENOMIC DNA]</scope>
</reference>
<dbReference type="PANTHER" id="PTHR33050">
    <property type="entry name" value="REVERSE TRANSCRIPTASE DOMAIN-CONTAINING PROTEIN"/>
    <property type="match status" value="1"/>
</dbReference>
<proteinExistence type="predicted"/>
<accession>A0ABN8NX10</accession>
<dbReference type="Proteomes" id="UP001159405">
    <property type="component" value="Unassembled WGS sequence"/>
</dbReference>
<evidence type="ECO:0000313" key="2">
    <source>
        <dbReference type="Proteomes" id="UP001159405"/>
    </source>
</evidence>
<organism evidence="1 2">
    <name type="scientific">Porites lobata</name>
    <dbReference type="NCBI Taxonomy" id="104759"/>
    <lineage>
        <taxon>Eukaryota</taxon>
        <taxon>Metazoa</taxon>
        <taxon>Cnidaria</taxon>
        <taxon>Anthozoa</taxon>
        <taxon>Hexacorallia</taxon>
        <taxon>Scleractinia</taxon>
        <taxon>Fungiina</taxon>
        <taxon>Poritidae</taxon>
        <taxon>Porites</taxon>
    </lineage>
</organism>
<evidence type="ECO:0008006" key="3">
    <source>
        <dbReference type="Google" id="ProtNLM"/>
    </source>
</evidence>